<gene>
    <name evidence="2" type="ORF">G7K_6453-t1</name>
</gene>
<reference evidence="2 3" key="1">
    <citation type="journal article" date="2011" name="J. Gen. Appl. Microbiol.">
        <title>Draft genome sequencing of the enigmatic yeast Saitoella complicata.</title>
        <authorList>
            <person name="Nishida H."/>
            <person name="Hamamoto M."/>
            <person name="Sugiyama J."/>
        </authorList>
    </citation>
    <scope>NUCLEOTIDE SEQUENCE [LARGE SCALE GENOMIC DNA]</scope>
    <source>
        <strain evidence="2 3">NRRL Y-17804</strain>
    </source>
</reference>
<name>A0A0E9NSI3_SAICN</name>
<keyword evidence="3" id="KW-1185">Reference proteome</keyword>
<protein>
    <submittedName>
        <fullName evidence="2">Uncharacterized protein</fullName>
    </submittedName>
</protein>
<evidence type="ECO:0000313" key="2">
    <source>
        <dbReference type="EMBL" id="GAO52375.1"/>
    </source>
</evidence>
<dbReference type="Proteomes" id="UP000033140">
    <property type="component" value="Unassembled WGS sequence"/>
</dbReference>
<feature type="region of interest" description="Disordered" evidence="1">
    <location>
        <begin position="1"/>
        <end position="34"/>
    </location>
</feature>
<sequence length="74" mass="7968">MADRVDASPVLAHQSDVNGTTACPPRPAEPIEPTTMYSTNTDRELDQNASADLWTYTASITNLGNAAPQHQVEL</sequence>
<evidence type="ECO:0000256" key="1">
    <source>
        <dbReference type="SAM" id="MobiDB-lite"/>
    </source>
</evidence>
<proteinExistence type="predicted"/>
<reference evidence="2 3" key="3">
    <citation type="journal article" date="2015" name="Genome Announc.">
        <title>Draft Genome Sequence of the Archiascomycetous Yeast Saitoella complicata.</title>
        <authorList>
            <person name="Yamauchi K."/>
            <person name="Kondo S."/>
            <person name="Hamamoto M."/>
            <person name="Takahashi Y."/>
            <person name="Ogura Y."/>
            <person name="Hayashi T."/>
            <person name="Nishida H."/>
        </authorList>
    </citation>
    <scope>NUCLEOTIDE SEQUENCE [LARGE SCALE GENOMIC DNA]</scope>
    <source>
        <strain evidence="2 3">NRRL Y-17804</strain>
    </source>
</reference>
<accession>A0A0E9NSI3</accession>
<dbReference type="AlphaFoldDB" id="A0A0E9NSI3"/>
<comment type="caution">
    <text evidence="2">The sequence shown here is derived from an EMBL/GenBank/DDBJ whole genome shotgun (WGS) entry which is preliminary data.</text>
</comment>
<reference evidence="2 3" key="2">
    <citation type="journal article" date="2014" name="J. Gen. Appl. Microbiol.">
        <title>The early diverging ascomycetous budding yeast Saitoella complicata has three histone deacetylases belonging to the Clr6, Hos2, and Rpd3 lineages.</title>
        <authorList>
            <person name="Nishida H."/>
            <person name="Matsumoto T."/>
            <person name="Kondo S."/>
            <person name="Hamamoto M."/>
            <person name="Yoshikawa H."/>
        </authorList>
    </citation>
    <scope>NUCLEOTIDE SEQUENCE [LARGE SCALE GENOMIC DNA]</scope>
    <source>
        <strain evidence="2 3">NRRL Y-17804</strain>
    </source>
</reference>
<organism evidence="2 3">
    <name type="scientific">Saitoella complicata (strain BCRC 22490 / CBS 7301 / JCM 7358 / NBRC 10748 / NRRL Y-17804)</name>
    <dbReference type="NCBI Taxonomy" id="698492"/>
    <lineage>
        <taxon>Eukaryota</taxon>
        <taxon>Fungi</taxon>
        <taxon>Dikarya</taxon>
        <taxon>Ascomycota</taxon>
        <taxon>Taphrinomycotina</taxon>
        <taxon>Taphrinomycotina incertae sedis</taxon>
        <taxon>Saitoella</taxon>
    </lineage>
</organism>
<evidence type="ECO:0000313" key="3">
    <source>
        <dbReference type="Proteomes" id="UP000033140"/>
    </source>
</evidence>
<dbReference type="EMBL" id="BACD03000067">
    <property type="protein sequence ID" value="GAO52375.1"/>
    <property type="molecule type" value="Genomic_DNA"/>
</dbReference>